<gene>
    <name evidence="3" type="ORF">EKG39_12920</name>
</gene>
<dbReference type="Proteomes" id="UP000282060">
    <property type="component" value="Unassembled WGS sequence"/>
</dbReference>
<evidence type="ECO:0000313" key="3">
    <source>
        <dbReference type="EMBL" id="RTR31613.1"/>
    </source>
</evidence>
<feature type="chain" id="PRO_5018524946" evidence="1">
    <location>
        <begin position="25"/>
        <end position="383"/>
    </location>
</feature>
<keyword evidence="4" id="KW-1185">Reference proteome</keyword>
<dbReference type="SUPFAM" id="SSF159245">
    <property type="entry name" value="AttH-like"/>
    <property type="match status" value="1"/>
</dbReference>
<dbReference type="AlphaFoldDB" id="A0A3S0IDZ1"/>
<dbReference type="Pfam" id="PF07143">
    <property type="entry name" value="CrtC"/>
    <property type="match status" value="1"/>
</dbReference>
<dbReference type="Gene3D" id="2.40.370.10">
    <property type="entry name" value="AttH-like domain"/>
    <property type="match status" value="2"/>
</dbReference>
<reference evidence="3 4" key="1">
    <citation type="submission" date="2018-12" db="EMBL/GenBank/DDBJ databases">
        <authorList>
            <person name="Yu L."/>
        </authorList>
    </citation>
    <scope>NUCLEOTIDE SEQUENCE [LARGE SCALE GENOMIC DNA]</scope>
    <source>
        <strain evidence="3 4">HAW-EB5</strain>
    </source>
</reference>
<feature type="signal peptide" evidence="1">
    <location>
        <begin position="1"/>
        <end position="24"/>
    </location>
</feature>
<dbReference type="PANTHER" id="PTHR38591:SF1">
    <property type="entry name" value="BLL1000 PROTEIN"/>
    <property type="match status" value="1"/>
</dbReference>
<dbReference type="OrthoDB" id="9770826at2"/>
<dbReference type="PROSITE" id="PS51257">
    <property type="entry name" value="PROKAR_LIPOPROTEIN"/>
    <property type="match status" value="1"/>
</dbReference>
<protein>
    <submittedName>
        <fullName evidence="3">Carotenoid 1,2-hydratase</fullName>
    </submittedName>
</protein>
<accession>A0A3S0IDZ1</accession>
<dbReference type="InterPro" id="IPR010791">
    <property type="entry name" value="AttH_dom"/>
</dbReference>
<comment type="caution">
    <text evidence="3">The sequence shown here is derived from an EMBL/GenBank/DDBJ whole genome shotgun (WGS) entry which is preliminary data.</text>
</comment>
<proteinExistence type="predicted"/>
<evidence type="ECO:0000259" key="2">
    <source>
        <dbReference type="Pfam" id="PF07143"/>
    </source>
</evidence>
<dbReference type="PANTHER" id="PTHR38591">
    <property type="entry name" value="HYDROLASE"/>
    <property type="match status" value="1"/>
</dbReference>
<dbReference type="EMBL" id="RXNV01000005">
    <property type="protein sequence ID" value="RTR31613.1"/>
    <property type="molecule type" value="Genomic_DNA"/>
</dbReference>
<dbReference type="InterPro" id="IPR023374">
    <property type="entry name" value="AttH-like_dom_sf"/>
</dbReference>
<organism evidence="3 4">
    <name type="scientific">Shewanella atlantica</name>
    <dbReference type="NCBI Taxonomy" id="271099"/>
    <lineage>
        <taxon>Bacteria</taxon>
        <taxon>Pseudomonadati</taxon>
        <taxon>Pseudomonadota</taxon>
        <taxon>Gammaproteobacteria</taxon>
        <taxon>Alteromonadales</taxon>
        <taxon>Shewanellaceae</taxon>
        <taxon>Shewanella</taxon>
    </lineage>
</organism>
<dbReference type="RefSeq" id="WP_126506164.1">
    <property type="nucleotide sequence ID" value="NZ_RXNV01000005.1"/>
</dbReference>
<feature type="domain" description="AttH" evidence="2">
    <location>
        <begin position="76"/>
        <end position="260"/>
    </location>
</feature>
<evidence type="ECO:0000256" key="1">
    <source>
        <dbReference type="SAM" id="SignalP"/>
    </source>
</evidence>
<keyword evidence="1" id="KW-0732">Signal</keyword>
<sequence length="383" mass="42949">MKYLHKRSILTISAILSLALLLTACSESKLPDREGIDAGSMGKLLGNKSGGFTPVLPGKNITFPADHQAHEGFRQEWWYLTANLTTEQGNSLGLQWTQFRIALSPADNSSKQRDENRDWATDQLYMAHSAVTTESSHLASERWSRSHPQLAGVNTAPFSVKLDNWKWQSQGEALFPASLTVSDNRFAYQLNLSSDSPYQLQGEKGFSIKSLDGSVASYYYSQPFIEVEGWVTPEKSPDNGGVSERQKVSGKAWLDREWSSQFLNRSQQGWDWFSLRLNDGSALMLFQLRGEQNFYSARRMFADGSGHNVESGMIQMSAIDWHQIGDNRYPVSWKIAIPSEQIEITTHSLNPNANMALSVNYWEGPINIQGSHSGEGYMELTGY</sequence>
<name>A0A3S0IDZ1_9GAMM</name>
<dbReference type="Pfam" id="PF17186">
    <property type="entry name" value="Lipocalin_9"/>
    <property type="match status" value="1"/>
</dbReference>
<evidence type="ECO:0000313" key="4">
    <source>
        <dbReference type="Proteomes" id="UP000282060"/>
    </source>
</evidence>